<evidence type="ECO:0000256" key="4">
    <source>
        <dbReference type="ARBA" id="ARBA00022840"/>
    </source>
</evidence>
<evidence type="ECO:0000256" key="10">
    <source>
        <dbReference type="SAM" id="MobiDB-lite"/>
    </source>
</evidence>
<dbReference type="AlphaFoldDB" id="A0A930UBT5"/>
<dbReference type="Pfam" id="PF00579">
    <property type="entry name" value="tRNA-synt_1b"/>
    <property type="match status" value="1"/>
</dbReference>
<evidence type="ECO:0000256" key="9">
    <source>
        <dbReference type="RuleBase" id="RU363036"/>
    </source>
</evidence>
<sequence length="291" mass="32709">MGFDPTSPDLHLGHTVLFTKMRQFQDLGHEVTFLIGDFTALIGDPSERSSTRPDIDAAAIARNAKTYTEQAFKVLDRKKTSIRRNSEWMKDLGADGLIREAKGHTVARMLERRDFAKRYADKEPIAVHEFIYPIIQGYDSVMLQSDVELGGTDQLFNLNVGRTMQQRAGQKPQSILTMPRHHRARRGDLRQAHVPVRRAHVALLRAAVPHQRRRARKAPQGSGRRRGGDAGQGRPGLRAHRTLPRYRRGGGSRAQVPAEVSGARRPRKRYRRKVTSYGSGPRAPVHPAKTG</sequence>
<evidence type="ECO:0000313" key="12">
    <source>
        <dbReference type="Proteomes" id="UP000604381"/>
    </source>
</evidence>
<feature type="region of interest" description="Disordered" evidence="10">
    <location>
        <begin position="205"/>
        <end position="291"/>
    </location>
</feature>
<evidence type="ECO:0000256" key="7">
    <source>
        <dbReference type="ARBA" id="ARBA00048248"/>
    </source>
</evidence>
<dbReference type="NCBIfam" id="TIGR00234">
    <property type="entry name" value="tyrS"/>
    <property type="match status" value="1"/>
</dbReference>
<comment type="caution">
    <text evidence="11">The sequence shown here is derived from an EMBL/GenBank/DDBJ whole genome shotgun (WGS) entry which is preliminary data.</text>
</comment>
<name>A0A930UBT5_9GAMM</name>
<dbReference type="GO" id="GO:0006437">
    <property type="term" value="P:tyrosyl-tRNA aminoacylation"/>
    <property type="evidence" value="ECO:0007669"/>
    <property type="project" value="UniProtKB-UniRule"/>
</dbReference>
<keyword evidence="3 9" id="KW-0547">Nucleotide-binding</keyword>
<protein>
    <recommendedName>
        <fullName evidence="1 8">Tyrosine--tRNA ligase</fullName>
        <ecNumber evidence="1 8">6.1.1.1</ecNumber>
    </recommendedName>
</protein>
<dbReference type="InterPro" id="IPR024088">
    <property type="entry name" value="Tyr-tRNA-ligase_bac-type"/>
</dbReference>
<dbReference type="InterPro" id="IPR002307">
    <property type="entry name" value="Tyr-tRNA-ligase"/>
</dbReference>
<dbReference type="SUPFAM" id="SSF52374">
    <property type="entry name" value="Nucleotidylyl transferase"/>
    <property type="match status" value="1"/>
</dbReference>
<dbReference type="GO" id="GO:0004831">
    <property type="term" value="F:tyrosine-tRNA ligase activity"/>
    <property type="evidence" value="ECO:0007669"/>
    <property type="project" value="UniProtKB-UniRule"/>
</dbReference>
<evidence type="ECO:0000256" key="6">
    <source>
        <dbReference type="ARBA" id="ARBA00023146"/>
    </source>
</evidence>
<keyword evidence="4 9" id="KW-0067">ATP-binding</keyword>
<evidence type="ECO:0000256" key="2">
    <source>
        <dbReference type="ARBA" id="ARBA00022598"/>
    </source>
</evidence>
<keyword evidence="12" id="KW-1185">Reference proteome</keyword>
<dbReference type="GO" id="GO:0005829">
    <property type="term" value="C:cytosol"/>
    <property type="evidence" value="ECO:0007669"/>
    <property type="project" value="TreeGrafter"/>
</dbReference>
<proteinExistence type="inferred from homology"/>
<dbReference type="PANTHER" id="PTHR11766">
    <property type="entry name" value="TYROSYL-TRNA SYNTHETASE"/>
    <property type="match status" value="1"/>
</dbReference>
<evidence type="ECO:0000256" key="3">
    <source>
        <dbReference type="ARBA" id="ARBA00022741"/>
    </source>
</evidence>
<organism evidence="11 12">
    <name type="scientific">Candidatus Amphirhobacter heronislandensis</name>
    <dbReference type="NCBI Taxonomy" id="1732024"/>
    <lineage>
        <taxon>Bacteria</taxon>
        <taxon>Pseudomonadati</taxon>
        <taxon>Pseudomonadota</taxon>
        <taxon>Gammaproteobacteria</taxon>
        <taxon>Candidatus Tethybacterales</taxon>
        <taxon>Candidatus Tethybacteraceae</taxon>
        <taxon>Candidatus Amphirhobacter</taxon>
    </lineage>
</organism>
<evidence type="ECO:0000256" key="1">
    <source>
        <dbReference type="ARBA" id="ARBA00013160"/>
    </source>
</evidence>
<dbReference type="EMBL" id="JADHEI010000031">
    <property type="protein sequence ID" value="MBF2735030.1"/>
    <property type="molecule type" value="Genomic_DNA"/>
</dbReference>
<dbReference type="GO" id="GO:0005524">
    <property type="term" value="F:ATP binding"/>
    <property type="evidence" value="ECO:0007669"/>
    <property type="project" value="UniProtKB-KW"/>
</dbReference>
<feature type="compositionally biased region" description="Basic residues" evidence="10">
    <location>
        <begin position="237"/>
        <end position="250"/>
    </location>
</feature>
<dbReference type="Proteomes" id="UP000604381">
    <property type="component" value="Unassembled WGS sequence"/>
</dbReference>
<dbReference type="PANTHER" id="PTHR11766:SF1">
    <property type="entry name" value="TYROSINE--TRNA LIGASE"/>
    <property type="match status" value="1"/>
</dbReference>
<dbReference type="PRINTS" id="PR01040">
    <property type="entry name" value="TRNASYNTHTYR"/>
</dbReference>
<evidence type="ECO:0000256" key="8">
    <source>
        <dbReference type="NCBIfam" id="TIGR00234"/>
    </source>
</evidence>
<dbReference type="InterPro" id="IPR002305">
    <property type="entry name" value="aa-tRNA-synth_Ic"/>
</dbReference>
<dbReference type="InterPro" id="IPR001412">
    <property type="entry name" value="aa-tRNA-synth_I_CS"/>
</dbReference>
<dbReference type="InterPro" id="IPR014729">
    <property type="entry name" value="Rossmann-like_a/b/a_fold"/>
</dbReference>
<comment type="catalytic activity">
    <reaction evidence="7">
        <text>tRNA(Tyr) + L-tyrosine + ATP = L-tyrosyl-tRNA(Tyr) + AMP + diphosphate + H(+)</text>
        <dbReference type="Rhea" id="RHEA:10220"/>
        <dbReference type="Rhea" id="RHEA-COMP:9706"/>
        <dbReference type="Rhea" id="RHEA-COMP:9707"/>
        <dbReference type="ChEBI" id="CHEBI:15378"/>
        <dbReference type="ChEBI" id="CHEBI:30616"/>
        <dbReference type="ChEBI" id="CHEBI:33019"/>
        <dbReference type="ChEBI" id="CHEBI:58315"/>
        <dbReference type="ChEBI" id="CHEBI:78442"/>
        <dbReference type="ChEBI" id="CHEBI:78536"/>
        <dbReference type="ChEBI" id="CHEBI:456215"/>
        <dbReference type="EC" id="6.1.1.1"/>
    </reaction>
</comment>
<keyword evidence="6 9" id="KW-0030">Aminoacyl-tRNA synthetase</keyword>
<gene>
    <name evidence="11" type="primary">tyrS</name>
    <name evidence="11" type="ORF">ISN26_02935</name>
</gene>
<accession>A0A930UBT5</accession>
<dbReference type="EC" id="6.1.1.1" evidence="1 8"/>
<keyword evidence="5 9" id="KW-0648">Protein biosynthesis</keyword>
<evidence type="ECO:0000313" key="11">
    <source>
        <dbReference type="EMBL" id="MBF2735030.1"/>
    </source>
</evidence>
<keyword evidence="2 9" id="KW-0436">Ligase</keyword>
<dbReference type="Gene3D" id="3.40.50.620">
    <property type="entry name" value="HUPs"/>
    <property type="match status" value="1"/>
</dbReference>
<comment type="similarity">
    <text evidence="9">Belongs to the class-I aminoacyl-tRNA synthetase family.</text>
</comment>
<reference evidence="11" key="1">
    <citation type="submission" date="2020-10" db="EMBL/GenBank/DDBJ databases">
        <title>An improved Amphimedon queenslandica hologenome assembly reveals how three proteobacterial symbionts can extend the metabolic phenotypic of their marine sponge host.</title>
        <authorList>
            <person name="Degnan B."/>
            <person name="Degnan S."/>
            <person name="Xiang X."/>
        </authorList>
    </citation>
    <scope>NUCLEOTIDE SEQUENCE</scope>
    <source>
        <strain evidence="11">AqS2</strain>
    </source>
</reference>
<feature type="compositionally biased region" description="Basic residues" evidence="10">
    <location>
        <begin position="264"/>
        <end position="274"/>
    </location>
</feature>
<dbReference type="PROSITE" id="PS00178">
    <property type="entry name" value="AA_TRNA_LIGASE_I"/>
    <property type="match status" value="1"/>
</dbReference>
<evidence type="ECO:0000256" key="5">
    <source>
        <dbReference type="ARBA" id="ARBA00022917"/>
    </source>
</evidence>